<feature type="domain" description="LysR substrate-binding" evidence="6">
    <location>
        <begin position="101"/>
        <end position="296"/>
    </location>
</feature>
<dbReference type="Pfam" id="PF00126">
    <property type="entry name" value="HTH_1"/>
    <property type="match status" value="1"/>
</dbReference>
<dbReference type="Proteomes" id="UP001595829">
    <property type="component" value="Unassembled WGS sequence"/>
</dbReference>
<dbReference type="Pfam" id="PF03466">
    <property type="entry name" value="LysR_substrate"/>
    <property type="match status" value="1"/>
</dbReference>
<dbReference type="EMBL" id="JBHSJD010000007">
    <property type="protein sequence ID" value="MFC5023005.1"/>
    <property type="molecule type" value="Genomic_DNA"/>
</dbReference>
<reference evidence="8" key="1">
    <citation type="journal article" date="2019" name="Int. J. Syst. Evol. Microbiol.">
        <title>The Global Catalogue of Microorganisms (GCM) 10K type strain sequencing project: providing services to taxonomists for standard genome sequencing and annotation.</title>
        <authorList>
            <consortium name="The Broad Institute Genomics Platform"/>
            <consortium name="The Broad Institute Genome Sequencing Center for Infectious Disease"/>
            <person name="Wu L."/>
            <person name="Ma J."/>
        </authorList>
    </citation>
    <scope>NUCLEOTIDE SEQUENCE [LARGE SCALE GENOMIC DNA]</scope>
    <source>
        <strain evidence="8">CGMCC 4.1648</strain>
    </source>
</reference>
<name>A0ABV9XFR0_9ACTN</name>
<dbReference type="SUPFAM" id="SSF53850">
    <property type="entry name" value="Periplasmic binding protein-like II"/>
    <property type="match status" value="1"/>
</dbReference>
<dbReference type="Gene3D" id="1.10.10.10">
    <property type="entry name" value="Winged helix-like DNA-binding domain superfamily/Winged helix DNA-binding domain"/>
    <property type="match status" value="1"/>
</dbReference>
<proteinExistence type="inferred from homology"/>
<dbReference type="InterPro" id="IPR036390">
    <property type="entry name" value="WH_DNA-bd_sf"/>
</dbReference>
<dbReference type="CDD" id="cd08460">
    <property type="entry name" value="PBP2_DntR_like_1"/>
    <property type="match status" value="1"/>
</dbReference>
<dbReference type="InterPro" id="IPR036388">
    <property type="entry name" value="WH-like_DNA-bd_sf"/>
</dbReference>
<dbReference type="InterPro" id="IPR005119">
    <property type="entry name" value="LysR_subst-bd"/>
</dbReference>
<dbReference type="InterPro" id="IPR050389">
    <property type="entry name" value="LysR-type_TF"/>
</dbReference>
<protein>
    <submittedName>
        <fullName evidence="7">LysR family transcriptional regulator</fullName>
    </submittedName>
</protein>
<dbReference type="PANTHER" id="PTHR30118">
    <property type="entry name" value="HTH-TYPE TRANSCRIPTIONAL REGULATOR LEUO-RELATED"/>
    <property type="match status" value="1"/>
</dbReference>
<keyword evidence="3" id="KW-0238">DNA-binding</keyword>
<evidence type="ECO:0000256" key="4">
    <source>
        <dbReference type="ARBA" id="ARBA00023163"/>
    </source>
</evidence>
<evidence type="ECO:0000259" key="5">
    <source>
        <dbReference type="Pfam" id="PF00126"/>
    </source>
</evidence>
<keyword evidence="8" id="KW-1185">Reference proteome</keyword>
<dbReference type="SUPFAM" id="SSF46785">
    <property type="entry name" value="Winged helix' DNA-binding domain"/>
    <property type="match status" value="1"/>
</dbReference>
<dbReference type="PANTHER" id="PTHR30118:SF15">
    <property type="entry name" value="TRANSCRIPTIONAL REGULATORY PROTEIN"/>
    <property type="match status" value="1"/>
</dbReference>
<gene>
    <name evidence="7" type="ORF">ACFPM3_12770</name>
</gene>
<dbReference type="InterPro" id="IPR000847">
    <property type="entry name" value="LysR_HTH_N"/>
</dbReference>
<keyword evidence="4" id="KW-0804">Transcription</keyword>
<organism evidence="7 8">
    <name type="scientific">Streptomyces coeruleoprunus</name>
    <dbReference type="NCBI Taxonomy" id="285563"/>
    <lineage>
        <taxon>Bacteria</taxon>
        <taxon>Bacillati</taxon>
        <taxon>Actinomycetota</taxon>
        <taxon>Actinomycetes</taxon>
        <taxon>Kitasatosporales</taxon>
        <taxon>Streptomycetaceae</taxon>
        <taxon>Streptomyces</taxon>
    </lineage>
</organism>
<evidence type="ECO:0000256" key="1">
    <source>
        <dbReference type="ARBA" id="ARBA00009437"/>
    </source>
</evidence>
<evidence type="ECO:0000256" key="3">
    <source>
        <dbReference type="ARBA" id="ARBA00023125"/>
    </source>
</evidence>
<evidence type="ECO:0000313" key="8">
    <source>
        <dbReference type="Proteomes" id="UP001595829"/>
    </source>
</evidence>
<evidence type="ECO:0000313" key="7">
    <source>
        <dbReference type="EMBL" id="MFC5023005.1"/>
    </source>
</evidence>
<evidence type="ECO:0000259" key="6">
    <source>
        <dbReference type="Pfam" id="PF03466"/>
    </source>
</evidence>
<feature type="domain" description="HTH lysR-type" evidence="5">
    <location>
        <begin position="6"/>
        <end position="64"/>
    </location>
</feature>
<sequence length="298" mass="31583">MESLDLNLLVALDALLEEGSVTGAAARLHVSAPAMSRTLGRIRKALGDPVLVRAGRGLVPTPRAVELRPRVSALVREARGLLGPGPTTDPAAFTRAFGVQASDPLLGRIAPRLLAAAAREAPGVTLRFLPETLEGTTALRDGVLDLEVGVIGHADPETRVEPLGESRLLGVVRPGHPLARSARPGVRAFAAADHIGVSRQGRVRGPVDDALAARGLRRRVAAVVPSWSTALLLCRDADLVCLTPEDIAGHWPQALGLHTFEVPLPLPRLAVAMAWHPRNDADPAHGWLRAQVRRAWGS</sequence>
<dbReference type="Gene3D" id="3.40.190.10">
    <property type="entry name" value="Periplasmic binding protein-like II"/>
    <property type="match status" value="2"/>
</dbReference>
<comment type="similarity">
    <text evidence="1">Belongs to the LysR transcriptional regulatory family.</text>
</comment>
<comment type="caution">
    <text evidence="7">The sequence shown here is derived from an EMBL/GenBank/DDBJ whole genome shotgun (WGS) entry which is preliminary data.</text>
</comment>
<dbReference type="RefSeq" id="WP_345690333.1">
    <property type="nucleotide sequence ID" value="NZ_BAABIT010000001.1"/>
</dbReference>
<accession>A0ABV9XFR0</accession>
<evidence type="ECO:0000256" key="2">
    <source>
        <dbReference type="ARBA" id="ARBA00023015"/>
    </source>
</evidence>
<keyword evidence="2" id="KW-0805">Transcription regulation</keyword>